<protein>
    <recommendedName>
        <fullName evidence="4">DRBM domain-containing protein</fullName>
    </recommendedName>
</protein>
<reference evidence="3" key="1">
    <citation type="submission" date="2024-06" db="EMBL/GenBank/DDBJ databases">
        <title>Draft Genome Sequences of Epichloe bromicola Strains Isolated from Elymus ciliaris.</title>
        <authorList>
            <consortium name="Epichloe bromicola genome sequencing consortium"/>
            <person name="Miura A."/>
            <person name="Imano S."/>
            <person name="Ashida A."/>
            <person name="Sato I."/>
            <person name="Chiba S."/>
            <person name="Tanaka A."/>
            <person name="Camagna M."/>
            <person name="Takemoto D."/>
        </authorList>
    </citation>
    <scope>NUCLEOTIDE SEQUENCE [LARGE SCALE GENOMIC DNA]</scope>
    <source>
        <strain evidence="3">DP</strain>
    </source>
</reference>
<dbReference type="EMBL" id="BAAFGZ010000212">
    <property type="protein sequence ID" value="GAB0136683.1"/>
    <property type="molecule type" value="Genomic_DNA"/>
</dbReference>
<feature type="compositionally biased region" description="Polar residues" evidence="1">
    <location>
        <begin position="195"/>
        <end position="212"/>
    </location>
</feature>
<keyword evidence="3" id="KW-1185">Reference proteome</keyword>
<feature type="non-terminal residue" evidence="2">
    <location>
        <position position="298"/>
    </location>
</feature>
<feature type="region of interest" description="Disordered" evidence="1">
    <location>
        <begin position="165"/>
        <end position="212"/>
    </location>
</feature>
<sequence length="298" mass="32462">MAAGETAHQICVPWDKLLTWVQQQIAAEMQTGQPVALTRSQLEAISEFISFNDEPDVSDKDYVSLLLQKTQSRRLLAPVFANPEPVNMPVDGHLEPRWRCSCTIQSYGEFPRRGFGFSAGQQAPLFQSKKNAKQFAAKQALDFLSHSPGSKSSVIPVLNQIPSLPSSLPQKRVSPKLESPSKARLVHTPSPMASRANSEGSSTSGTASPRQSSVFEQVSLLTGRLGVDSPSYRIEPDPAGGDYFCGRPIFKNGGRVPPDLGFVSGVAGLAQAKLRVAEEVLAWAEAELQRRQDIYQSL</sequence>
<evidence type="ECO:0000313" key="2">
    <source>
        <dbReference type="EMBL" id="GAB0136683.1"/>
    </source>
</evidence>
<evidence type="ECO:0008006" key="4">
    <source>
        <dbReference type="Google" id="ProtNLM"/>
    </source>
</evidence>
<gene>
    <name evidence="2" type="primary">g4976</name>
    <name evidence="2" type="ORF">EsDP_00004976</name>
</gene>
<comment type="caution">
    <text evidence="2">The sequence shown here is derived from an EMBL/GenBank/DDBJ whole genome shotgun (WGS) entry which is preliminary data.</text>
</comment>
<organism evidence="2 3">
    <name type="scientific">Epichloe bromicola</name>
    <dbReference type="NCBI Taxonomy" id="79588"/>
    <lineage>
        <taxon>Eukaryota</taxon>
        <taxon>Fungi</taxon>
        <taxon>Dikarya</taxon>
        <taxon>Ascomycota</taxon>
        <taxon>Pezizomycotina</taxon>
        <taxon>Sordariomycetes</taxon>
        <taxon>Hypocreomycetidae</taxon>
        <taxon>Hypocreales</taxon>
        <taxon>Clavicipitaceae</taxon>
        <taxon>Epichloe</taxon>
    </lineage>
</organism>
<dbReference type="Gene3D" id="3.30.160.20">
    <property type="match status" value="1"/>
</dbReference>
<dbReference type="CDD" id="cd00048">
    <property type="entry name" value="DSRM_SF"/>
    <property type="match status" value="1"/>
</dbReference>
<name>A0ABQ0CTA6_9HYPO</name>
<evidence type="ECO:0000256" key="1">
    <source>
        <dbReference type="SAM" id="MobiDB-lite"/>
    </source>
</evidence>
<dbReference type="Proteomes" id="UP001562357">
    <property type="component" value="Unassembled WGS sequence"/>
</dbReference>
<accession>A0ABQ0CTA6</accession>
<proteinExistence type="predicted"/>
<dbReference type="SUPFAM" id="SSF54768">
    <property type="entry name" value="dsRNA-binding domain-like"/>
    <property type="match status" value="1"/>
</dbReference>
<evidence type="ECO:0000313" key="3">
    <source>
        <dbReference type="Proteomes" id="UP001562357"/>
    </source>
</evidence>